<dbReference type="Proteomes" id="UP000079169">
    <property type="component" value="Unplaced"/>
</dbReference>
<dbReference type="GO" id="GO:0007163">
    <property type="term" value="P:establishment or maintenance of cell polarity"/>
    <property type="evidence" value="ECO:0007669"/>
    <property type="project" value="UniProtKB-ARBA"/>
</dbReference>
<comment type="subcellular location">
    <subcellularLocation>
        <location evidence="1">Membrane</location>
    </subcellularLocation>
</comment>
<dbReference type="GO" id="GO:0007156">
    <property type="term" value="P:homophilic cell adhesion via plasma membrane adhesion molecules"/>
    <property type="evidence" value="ECO:0007669"/>
    <property type="project" value="InterPro"/>
</dbReference>
<dbReference type="CDD" id="cd11304">
    <property type="entry name" value="Cadherin_repeat"/>
    <property type="match status" value="9"/>
</dbReference>
<keyword evidence="3" id="KW-0812">Transmembrane</keyword>
<dbReference type="FunFam" id="2.60.40.60:FF:000116">
    <property type="entry name" value="Dachsous cadherin-related 2"/>
    <property type="match status" value="1"/>
</dbReference>
<evidence type="ECO:0000256" key="4">
    <source>
        <dbReference type="ARBA" id="ARBA00022737"/>
    </source>
</evidence>
<dbReference type="KEGG" id="dci:103522472"/>
<dbReference type="SMART" id="SM00112">
    <property type="entry name" value="CA"/>
    <property type="match status" value="9"/>
</dbReference>
<evidence type="ECO:0000256" key="5">
    <source>
        <dbReference type="ARBA" id="ARBA00022837"/>
    </source>
</evidence>
<dbReference type="GO" id="GO:0005886">
    <property type="term" value="C:plasma membrane"/>
    <property type="evidence" value="ECO:0007669"/>
    <property type="project" value="UniProtKB-SubCell"/>
</dbReference>
<feature type="domain" description="Cadherin" evidence="12">
    <location>
        <begin position="1"/>
        <end position="70"/>
    </location>
</feature>
<dbReference type="SUPFAM" id="SSF49313">
    <property type="entry name" value="Cadherin-like"/>
    <property type="match status" value="9"/>
</dbReference>
<dbReference type="GO" id="GO:0001736">
    <property type="term" value="P:establishment of planar polarity"/>
    <property type="evidence" value="ECO:0007669"/>
    <property type="project" value="UniProtKB-ARBA"/>
</dbReference>
<dbReference type="InterPro" id="IPR002126">
    <property type="entry name" value="Cadherin-like_dom"/>
</dbReference>
<dbReference type="PANTHER" id="PTHR24026:SF126">
    <property type="entry name" value="PROTOCADHERIN FAT 4"/>
    <property type="match status" value="1"/>
</dbReference>
<proteinExistence type="predicted"/>
<evidence type="ECO:0000256" key="3">
    <source>
        <dbReference type="ARBA" id="ARBA00022692"/>
    </source>
</evidence>
<dbReference type="Pfam" id="PF00028">
    <property type="entry name" value="Cadherin"/>
    <property type="match status" value="9"/>
</dbReference>
<dbReference type="PaxDb" id="121845-A0A1S3DQ71"/>
<keyword evidence="9" id="KW-1015">Disulfide bond</keyword>
<dbReference type="GO" id="GO:0007423">
    <property type="term" value="P:sensory organ development"/>
    <property type="evidence" value="ECO:0007669"/>
    <property type="project" value="UniProtKB-ARBA"/>
</dbReference>
<dbReference type="GO" id="GO:0051239">
    <property type="term" value="P:regulation of multicellular organismal process"/>
    <property type="evidence" value="ECO:0007669"/>
    <property type="project" value="UniProtKB-ARBA"/>
</dbReference>
<dbReference type="GO" id="GO:0030182">
    <property type="term" value="P:neuron differentiation"/>
    <property type="evidence" value="ECO:0007669"/>
    <property type="project" value="UniProtKB-ARBA"/>
</dbReference>
<feature type="domain" description="Cadherin" evidence="12">
    <location>
        <begin position="489"/>
        <end position="599"/>
    </location>
</feature>
<keyword evidence="4" id="KW-0677">Repeat</keyword>
<dbReference type="GO" id="GO:0005509">
    <property type="term" value="F:calcium ion binding"/>
    <property type="evidence" value="ECO:0007669"/>
    <property type="project" value="UniProtKB-UniRule"/>
</dbReference>
<organism evidence="13 14">
    <name type="scientific">Diaphorina citri</name>
    <name type="common">Asian citrus psyllid</name>
    <dbReference type="NCBI Taxonomy" id="121845"/>
    <lineage>
        <taxon>Eukaryota</taxon>
        <taxon>Metazoa</taxon>
        <taxon>Ecdysozoa</taxon>
        <taxon>Arthropoda</taxon>
        <taxon>Hexapoda</taxon>
        <taxon>Insecta</taxon>
        <taxon>Pterygota</taxon>
        <taxon>Neoptera</taxon>
        <taxon>Paraneoptera</taxon>
        <taxon>Hemiptera</taxon>
        <taxon>Sternorrhyncha</taxon>
        <taxon>Psylloidea</taxon>
        <taxon>Psyllidae</taxon>
        <taxon>Diaphorininae</taxon>
        <taxon>Diaphorina</taxon>
    </lineage>
</organism>
<keyword evidence="2" id="KW-0245">EGF-like domain</keyword>
<evidence type="ECO:0000256" key="9">
    <source>
        <dbReference type="ARBA" id="ARBA00023157"/>
    </source>
</evidence>
<dbReference type="GO" id="GO:0050793">
    <property type="term" value="P:regulation of developmental process"/>
    <property type="evidence" value="ECO:0007669"/>
    <property type="project" value="UniProtKB-ARBA"/>
</dbReference>
<dbReference type="AlphaFoldDB" id="A0A1S3DQ71"/>
<protein>
    <submittedName>
        <fullName evidence="14">Cadherin-related tumor suppressor-like</fullName>
    </submittedName>
</protein>
<dbReference type="STRING" id="121845.A0A1S3DQ71"/>
<dbReference type="GeneID" id="103522472"/>
<feature type="domain" description="Cadherin" evidence="12">
    <location>
        <begin position="71"/>
        <end position="182"/>
    </location>
</feature>
<keyword evidence="8" id="KW-0472">Membrane</keyword>
<feature type="domain" description="Cadherin" evidence="12">
    <location>
        <begin position="179"/>
        <end position="284"/>
    </location>
</feature>
<keyword evidence="6" id="KW-0130">Cell adhesion</keyword>
<dbReference type="PANTHER" id="PTHR24026">
    <property type="entry name" value="FAT ATYPICAL CADHERIN-RELATED"/>
    <property type="match status" value="1"/>
</dbReference>
<evidence type="ECO:0000256" key="2">
    <source>
        <dbReference type="ARBA" id="ARBA00022536"/>
    </source>
</evidence>
<dbReference type="RefSeq" id="XP_008485796.2">
    <property type="nucleotide sequence ID" value="XM_008487574.2"/>
</dbReference>
<dbReference type="FunFam" id="2.60.40.60:FF:000286">
    <property type="entry name" value="Cadherin-related tumor suppressor"/>
    <property type="match status" value="1"/>
</dbReference>
<name>A0A1S3DQ71_DIACI</name>
<feature type="non-terminal residue" evidence="14">
    <location>
        <position position="927"/>
    </location>
</feature>
<sequence length="927" mass="102206">RYSLLGENIDRFHVDSDTGLVTTSVLLDREDTSVYYLTLVAQDCSITDPRATAVNLTITIEDENDSTPKFSANQITVYIPDRIQPGQFVYGAKAYDEDSGINSLLSYSLSGEDANKFTINPSTGVVKTIEELRLRDHGSDDTFYELEIQVSDSGKIPRSSSAKLIVKLWPAHLFPVITSPKSTHFTAAEDTPAGKVITKVVASSPKPGVIGGIRYSIAGGNVGDALKMDLNTGEVSISSVGLDYETSTQYEVWVEARDSDTPSLRSVLQLVINVTDANDNAPMLEQTQYYPSVLEEEYPPVKVITVKAIDKDSGINGKVMYKLNDDGNGAFSIDASTGEIFTNNKLDREDISMYQLIVQVVDEGVPQLTGTATISVNVLDKNDNPPRFTRLFSVNVTENAEPGSFVIRVTSSDLDIGENANATYSFTENPGNKFAIDPLTGNVTVIAPLDREVLDEYVLKVAAVDGSWRAETPLTITIQDQNDNIPEFEKQSYVFNFPELQKHSMFVGQIIATDRDKQGPNSIISYSLKHPSDIFSIDPASGELYSKRGLKFKYSALEVSPENQYVLTVIASDNGRPPLSAECQVTVNIIGANTSPPKFESREYFSPVPDKATVGHQIIKVTAKDTVDFGVNAEIEYFKIGGNGSEVFNINKNTGWITLAKALDNKKLLNQFTLHIKAVDLGVPPQYDQVTVTLILTGENRYSPIFPALSYQVIVPENEPINSTILNVSAQDSDEGPNGMIRYSISNNQNFKIHPQSGAVTIVQPLDYDTVHEYHLNVTATDMGFQPRRTTAMVTVLLTDINDNPPKFDLPLYEAYLAENSPPKTFVFNIKATDIDSAKNAIVHYSIVGGSGKEYFTIDLKTGNIYSKVKFDFEEKNLYMLEILAVNPESPMYGSTKVLIHITGINEYYPKFIQPVFHFDVLESADI</sequence>
<dbReference type="InterPro" id="IPR020894">
    <property type="entry name" value="Cadherin_CS"/>
</dbReference>
<dbReference type="FunFam" id="2.60.40.60:FF:000020">
    <property type="entry name" value="Dachsous cadherin-related 1b"/>
    <property type="match status" value="2"/>
</dbReference>
<feature type="domain" description="Cadherin" evidence="12">
    <location>
        <begin position="285"/>
        <end position="388"/>
    </location>
</feature>
<evidence type="ECO:0000256" key="8">
    <source>
        <dbReference type="ARBA" id="ARBA00023136"/>
    </source>
</evidence>
<dbReference type="Gene3D" id="2.60.40.60">
    <property type="entry name" value="Cadherins"/>
    <property type="match status" value="9"/>
</dbReference>
<evidence type="ECO:0000256" key="6">
    <source>
        <dbReference type="ARBA" id="ARBA00022889"/>
    </source>
</evidence>
<accession>A0A1S3DQ71</accession>
<dbReference type="PRINTS" id="PR00205">
    <property type="entry name" value="CADHERIN"/>
</dbReference>
<evidence type="ECO:0000313" key="13">
    <source>
        <dbReference type="Proteomes" id="UP000079169"/>
    </source>
</evidence>
<evidence type="ECO:0000256" key="1">
    <source>
        <dbReference type="ARBA" id="ARBA00004370"/>
    </source>
</evidence>
<feature type="domain" description="Cadherin" evidence="12">
    <location>
        <begin position="809"/>
        <end position="912"/>
    </location>
</feature>
<dbReference type="PROSITE" id="PS00232">
    <property type="entry name" value="CADHERIN_1"/>
    <property type="match status" value="3"/>
</dbReference>
<feature type="non-terminal residue" evidence="14">
    <location>
        <position position="1"/>
    </location>
</feature>
<feature type="domain" description="Cadherin" evidence="12">
    <location>
        <begin position="707"/>
        <end position="808"/>
    </location>
</feature>
<dbReference type="FunFam" id="2.60.40.60:FF:000029">
    <property type="entry name" value="Cadherin EGF LAG seven-pass G-type receptor 3"/>
    <property type="match status" value="1"/>
</dbReference>
<keyword evidence="5 11" id="KW-0106">Calcium</keyword>
<dbReference type="FunFam" id="2.60.40.60:FF:000329">
    <property type="entry name" value="Cadherin-related tumor suppressor"/>
    <property type="match status" value="1"/>
</dbReference>
<reference evidence="14" key="1">
    <citation type="submission" date="2025-08" db="UniProtKB">
        <authorList>
            <consortium name="RefSeq"/>
        </authorList>
    </citation>
    <scope>IDENTIFICATION</scope>
</reference>
<dbReference type="GO" id="GO:0120036">
    <property type="term" value="P:plasma membrane bounded cell projection organization"/>
    <property type="evidence" value="ECO:0007669"/>
    <property type="project" value="UniProtKB-ARBA"/>
</dbReference>
<keyword evidence="10" id="KW-0325">Glycoprotein</keyword>
<evidence type="ECO:0000256" key="7">
    <source>
        <dbReference type="ARBA" id="ARBA00022989"/>
    </source>
</evidence>
<gene>
    <name evidence="14" type="primary">LOC103522472</name>
</gene>
<feature type="domain" description="Cadherin" evidence="12">
    <location>
        <begin position="600"/>
        <end position="706"/>
    </location>
</feature>
<feature type="domain" description="Cadherin" evidence="12">
    <location>
        <begin position="388"/>
        <end position="488"/>
    </location>
</feature>
<evidence type="ECO:0000256" key="10">
    <source>
        <dbReference type="ARBA" id="ARBA00023180"/>
    </source>
</evidence>
<dbReference type="InterPro" id="IPR015919">
    <property type="entry name" value="Cadherin-like_sf"/>
</dbReference>
<keyword evidence="13" id="KW-1185">Reference proteome</keyword>
<keyword evidence="7" id="KW-1133">Transmembrane helix</keyword>
<evidence type="ECO:0000313" key="14">
    <source>
        <dbReference type="RefSeq" id="XP_008485796.2"/>
    </source>
</evidence>
<evidence type="ECO:0000259" key="12">
    <source>
        <dbReference type="PROSITE" id="PS50268"/>
    </source>
</evidence>
<dbReference type="FunFam" id="2.60.40.60:FF:000035">
    <property type="entry name" value="Protocadherin Fat 3"/>
    <property type="match status" value="1"/>
</dbReference>
<dbReference type="PROSITE" id="PS50268">
    <property type="entry name" value="CADHERIN_2"/>
    <property type="match status" value="9"/>
</dbReference>
<evidence type="ECO:0000256" key="11">
    <source>
        <dbReference type="PROSITE-ProRule" id="PRU00043"/>
    </source>
</evidence>